<sequence length="58" mass="6726">MKEAWTPYFKLDITYNTNEVEMNYALWNAGSRTFDKNMEKSTYALNDGNAVRLLASVK</sequence>
<comment type="caution">
    <text evidence="1">The sequence shown here is derived from an EMBL/GenBank/DDBJ whole genome shotgun (WGS) entry which is preliminary data.</text>
</comment>
<dbReference type="EMBL" id="AGXS01000001">
    <property type="protein sequence ID" value="EIY55016.1"/>
    <property type="molecule type" value="Genomic_DNA"/>
</dbReference>
<proteinExistence type="predicted"/>
<dbReference type="AlphaFoldDB" id="I9SGE6"/>
<gene>
    <name evidence="1" type="ORF">HMPREF1068_00237</name>
</gene>
<reference evidence="1 2" key="1">
    <citation type="submission" date="2012-02" db="EMBL/GenBank/DDBJ databases">
        <title>The Genome Sequence of Bacteroides nordii CL02T12C05.</title>
        <authorList>
            <consortium name="The Broad Institute Genome Sequencing Platform"/>
            <person name="Earl A."/>
            <person name="Ward D."/>
            <person name="Feldgarden M."/>
            <person name="Gevers D."/>
            <person name="Zitomersky N.L."/>
            <person name="Coyne M.J."/>
            <person name="Comstock L.E."/>
            <person name="Young S.K."/>
            <person name="Zeng Q."/>
            <person name="Gargeya S."/>
            <person name="Fitzgerald M."/>
            <person name="Haas B."/>
            <person name="Abouelleil A."/>
            <person name="Alvarado L."/>
            <person name="Arachchi H.M."/>
            <person name="Berlin A."/>
            <person name="Chapman S.B."/>
            <person name="Gearin G."/>
            <person name="Goldberg J."/>
            <person name="Griggs A."/>
            <person name="Gujja S."/>
            <person name="Hansen M."/>
            <person name="Heiman D."/>
            <person name="Howarth C."/>
            <person name="Larimer J."/>
            <person name="Lui A."/>
            <person name="MacDonald P.J.P."/>
            <person name="McCowen C."/>
            <person name="Montmayeur A."/>
            <person name="Murphy C."/>
            <person name="Neiman D."/>
            <person name="Pearson M."/>
            <person name="Priest M."/>
            <person name="Roberts A."/>
            <person name="Saif S."/>
            <person name="Shea T."/>
            <person name="Sisk P."/>
            <person name="Stolte C."/>
            <person name="Sykes S."/>
            <person name="Wortman J."/>
            <person name="Nusbaum C."/>
            <person name="Birren B."/>
        </authorList>
    </citation>
    <scope>NUCLEOTIDE SEQUENCE [LARGE SCALE GENOMIC DNA]</scope>
    <source>
        <strain evidence="1 2">CL02T12C05</strain>
    </source>
</reference>
<dbReference type="RefSeq" id="WP_007483025.1">
    <property type="nucleotide sequence ID" value="NZ_JH724314.1"/>
</dbReference>
<protein>
    <submittedName>
        <fullName evidence="1">Uncharacterized protein</fullName>
    </submittedName>
</protein>
<dbReference type="HOGENOM" id="CLU_2969854_0_0_10"/>
<organism evidence="1 2">
    <name type="scientific">Bacteroides nordii CL02T12C05</name>
    <dbReference type="NCBI Taxonomy" id="997884"/>
    <lineage>
        <taxon>Bacteria</taxon>
        <taxon>Pseudomonadati</taxon>
        <taxon>Bacteroidota</taxon>
        <taxon>Bacteroidia</taxon>
        <taxon>Bacteroidales</taxon>
        <taxon>Bacteroidaceae</taxon>
        <taxon>Bacteroides</taxon>
    </lineage>
</organism>
<dbReference type="Proteomes" id="UP000003089">
    <property type="component" value="Unassembled WGS sequence"/>
</dbReference>
<evidence type="ECO:0000313" key="1">
    <source>
        <dbReference type="EMBL" id="EIY55016.1"/>
    </source>
</evidence>
<name>I9SGE6_9BACE</name>
<keyword evidence="2" id="KW-1185">Reference proteome</keyword>
<dbReference type="Gene3D" id="2.40.128.720">
    <property type="match status" value="1"/>
</dbReference>
<evidence type="ECO:0000313" key="2">
    <source>
        <dbReference type="Proteomes" id="UP000003089"/>
    </source>
</evidence>
<accession>I9SGE6</accession>
<dbReference type="InterPro" id="IPR024339">
    <property type="entry name" value="DUF3836"/>
</dbReference>
<dbReference type="Pfam" id="PF12930">
    <property type="entry name" value="DUF3836"/>
    <property type="match status" value="1"/>
</dbReference>
<dbReference type="PATRIC" id="fig|997884.3.peg.256"/>